<dbReference type="RefSeq" id="WP_145434181.1">
    <property type="nucleotide sequence ID" value="NZ_CP036339.1"/>
</dbReference>
<evidence type="ECO:0000313" key="3">
    <source>
        <dbReference type="Proteomes" id="UP000317909"/>
    </source>
</evidence>
<evidence type="ECO:0000313" key="2">
    <source>
        <dbReference type="EMBL" id="QDT74428.1"/>
    </source>
</evidence>
<evidence type="ECO:0000256" key="1">
    <source>
        <dbReference type="SAM" id="Coils"/>
    </source>
</evidence>
<name>A0A517U1C4_9BACT</name>
<keyword evidence="3" id="KW-1185">Reference proteome</keyword>
<feature type="coiled-coil region" evidence="1">
    <location>
        <begin position="52"/>
        <end position="86"/>
    </location>
</feature>
<reference evidence="2 3" key="1">
    <citation type="submission" date="2019-02" db="EMBL/GenBank/DDBJ databases">
        <title>Deep-cultivation of Planctomycetes and their phenomic and genomic characterization uncovers novel biology.</title>
        <authorList>
            <person name="Wiegand S."/>
            <person name="Jogler M."/>
            <person name="Boedeker C."/>
            <person name="Pinto D."/>
            <person name="Vollmers J."/>
            <person name="Rivas-Marin E."/>
            <person name="Kohn T."/>
            <person name="Peeters S.H."/>
            <person name="Heuer A."/>
            <person name="Rast P."/>
            <person name="Oberbeckmann S."/>
            <person name="Bunk B."/>
            <person name="Jeske O."/>
            <person name="Meyerdierks A."/>
            <person name="Storesund J.E."/>
            <person name="Kallscheuer N."/>
            <person name="Luecker S."/>
            <person name="Lage O.M."/>
            <person name="Pohl T."/>
            <person name="Merkel B.J."/>
            <person name="Hornburger P."/>
            <person name="Mueller R.-W."/>
            <person name="Bruemmer F."/>
            <person name="Labrenz M."/>
            <person name="Spormann A.M."/>
            <person name="Op den Camp H."/>
            <person name="Overmann J."/>
            <person name="Amann R."/>
            <person name="Jetten M.S.M."/>
            <person name="Mascher T."/>
            <person name="Medema M.H."/>
            <person name="Devos D.P."/>
            <person name="Kaster A.-K."/>
            <person name="Ovreas L."/>
            <person name="Rohde M."/>
            <person name="Galperin M.Y."/>
            <person name="Jogler C."/>
        </authorList>
    </citation>
    <scope>NUCLEOTIDE SEQUENCE [LARGE SCALE GENOMIC DNA]</scope>
    <source>
        <strain evidence="2 3">I41</strain>
    </source>
</reference>
<sequence>MTELEVKKWAADAAVVLVRDEARKLNRAHIEPLRATLQRQGERASTLDRDELQRYETLQATLNESAEKLVAEAAKLAKKIAKEELATVSD</sequence>
<accession>A0A517U1C4</accession>
<gene>
    <name evidence="2" type="ORF">I41_36240</name>
</gene>
<dbReference type="AlphaFoldDB" id="A0A517U1C4"/>
<protein>
    <submittedName>
        <fullName evidence="2">Uncharacterized protein</fullName>
    </submittedName>
</protein>
<proteinExistence type="predicted"/>
<organism evidence="2 3">
    <name type="scientific">Lacipirellula limnantheis</name>
    <dbReference type="NCBI Taxonomy" id="2528024"/>
    <lineage>
        <taxon>Bacteria</taxon>
        <taxon>Pseudomonadati</taxon>
        <taxon>Planctomycetota</taxon>
        <taxon>Planctomycetia</taxon>
        <taxon>Pirellulales</taxon>
        <taxon>Lacipirellulaceae</taxon>
        <taxon>Lacipirellula</taxon>
    </lineage>
</organism>
<dbReference type="EMBL" id="CP036339">
    <property type="protein sequence ID" value="QDT74428.1"/>
    <property type="molecule type" value="Genomic_DNA"/>
</dbReference>
<keyword evidence="1" id="KW-0175">Coiled coil</keyword>
<dbReference type="Proteomes" id="UP000317909">
    <property type="component" value="Chromosome"/>
</dbReference>
<dbReference type="KEGG" id="llh:I41_36240"/>